<proteinExistence type="predicted"/>
<evidence type="ECO:0000313" key="1">
    <source>
        <dbReference type="EMBL" id="RLV48934.1"/>
    </source>
</evidence>
<dbReference type="EMBL" id="RDBE01000007">
    <property type="protein sequence ID" value="RLV48934.1"/>
    <property type="molecule type" value="Genomic_DNA"/>
</dbReference>
<evidence type="ECO:0000313" key="2">
    <source>
        <dbReference type="Proteomes" id="UP000281708"/>
    </source>
</evidence>
<keyword evidence="2" id="KW-1185">Reference proteome</keyword>
<gene>
    <name evidence="1" type="ORF">D9V37_10085</name>
</gene>
<dbReference type="OrthoDB" id="4350726at2"/>
<dbReference type="Gene3D" id="1.10.10.2390">
    <property type="match status" value="1"/>
</dbReference>
<accession>A0A3L8P1B4</accession>
<sequence>MSNPVSKVLDWLRAGYPDGVPPTDYFPLLALLRKTQLSDEEVREVAQHLEQRANGEPISTIDIGELITKVTNELPHPDDVSRVGARLVAGGWPLADPHMD</sequence>
<dbReference type="Gene3D" id="6.10.140.2080">
    <property type="match status" value="1"/>
</dbReference>
<dbReference type="Proteomes" id="UP000281708">
    <property type="component" value="Unassembled WGS sequence"/>
</dbReference>
<dbReference type="Pfam" id="PF11829">
    <property type="entry name" value="DUF3349"/>
    <property type="match status" value="1"/>
</dbReference>
<dbReference type="RefSeq" id="WP_121806038.1">
    <property type="nucleotide sequence ID" value="NZ_RDBE01000007.1"/>
</dbReference>
<name>A0A3L8P1B4_9ACTN</name>
<organism evidence="1 2">
    <name type="scientific">Nocardioides mangrovicus</name>
    <dbReference type="NCBI Taxonomy" id="2478913"/>
    <lineage>
        <taxon>Bacteria</taxon>
        <taxon>Bacillati</taxon>
        <taxon>Actinomycetota</taxon>
        <taxon>Actinomycetes</taxon>
        <taxon>Propionibacteriales</taxon>
        <taxon>Nocardioidaceae</taxon>
        <taxon>Nocardioides</taxon>
    </lineage>
</organism>
<comment type="caution">
    <text evidence="1">The sequence shown here is derived from an EMBL/GenBank/DDBJ whole genome shotgun (WGS) entry which is preliminary data.</text>
</comment>
<reference evidence="1 2" key="1">
    <citation type="submission" date="2018-10" db="EMBL/GenBank/DDBJ databases">
        <title>Marmoricola sp. 4Q3S-7 whole genome shotgun sequence.</title>
        <authorList>
            <person name="Li F."/>
        </authorList>
    </citation>
    <scope>NUCLEOTIDE SEQUENCE [LARGE SCALE GENOMIC DNA]</scope>
    <source>
        <strain evidence="1 2">4Q3S-7</strain>
    </source>
</reference>
<dbReference type="InterPro" id="IPR021784">
    <property type="entry name" value="DUF3349"/>
</dbReference>
<dbReference type="AlphaFoldDB" id="A0A3L8P1B4"/>
<protein>
    <submittedName>
        <fullName evidence="1">DUF3349 domain-containing protein</fullName>
    </submittedName>
</protein>